<dbReference type="RefSeq" id="WP_145754652.1">
    <property type="nucleotide sequence ID" value="NZ_VITN01000042.1"/>
</dbReference>
<feature type="domain" description="DUF6876" evidence="1">
    <location>
        <begin position="9"/>
        <end position="123"/>
    </location>
</feature>
<evidence type="ECO:0000313" key="3">
    <source>
        <dbReference type="Proteomes" id="UP000319859"/>
    </source>
</evidence>
<dbReference type="Pfam" id="PF21781">
    <property type="entry name" value="DUF6876"/>
    <property type="match status" value="1"/>
</dbReference>
<dbReference type="OrthoDB" id="1255124at2"/>
<evidence type="ECO:0000313" key="2">
    <source>
        <dbReference type="EMBL" id="TWB09337.1"/>
    </source>
</evidence>
<protein>
    <recommendedName>
        <fullName evidence="1">DUF6876 domain-containing protein</fullName>
    </recommendedName>
</protein>
<evidence type="ECO:0000259" key="1">
    <source>
        <dbReference type="Pfam" id="PF21781"/>
    </source>
</evidence>
<reference evidence="2 3" key="1">
    <citation type="submission" date="2019-06" db="EMBL/GenBank/DDBJ databases">
        <title>Genomic Encyclopedia of Type Strains, Phase IV (KMG-V): Genome sequencing to study the core and pangenomes of soil and plant-associated prokaryotes.</title>
        <authorList>
            <person name="Whitman W."/>
        </authorList>
    </citation>
    <scope>NUCLEOTIDE SEQUENCE [LARGE SCALE GENOMIC DNA]</scope>
    <source>
        <strain evidence="2 3">BR 11880</strain>
    </source>
</reference>
<organism evidence="2 3">
    <name type="scientific">Nitrospirillum amazonense</name>
    <dbReference type="NCBI Taxonomy" id="28077"/>
    <lineage>
        <taxon>Bacteria</taxon>
        <taxon>Pseudomonadati</taxon>
        <taxon>Pseudomonadota</taxon>
        <taxon>Alphaproteobacteria</taxon>
        <taxon>Rhodospirillales</taxon>
        <taxon>Azospirillaceae</taxon>
        <taxon>Nitrospirillum</taxon>
    </lineage>
</organism>
<sequence>MTETKKPLSQADLSQFTGSETCYRHPINRAVLFTEGAKYLADAGGAYWLLDEIALAQRYEAAVAAEEFQVWKLMVKPDHSAVLACEDGNGNQVFSKPITFTDFPLPEGILWCVSGTILLPSEY</sequence>
<dbReference type="InterPro" id="IPR049241">
    <property type="entry name" value="DUF6876"/>
</dbReference>
<dbReference type="Proteomes" id="UP000319859">
    <property type="component" value="Unassembled WGS sequence"/>
</dbReference>
<dbReference type="AlphaFoldDB" id="A0A560EJ18"/>
<proteinExistence type="predicted"/>
<dbReference type="EMBL" id="VITN01000042">
    <property type="protein sequence ID" value="TWB09337.1"/>
    <property type="molecule type" value="Genomic_DNA"/>
</dbReference>
<accession>A0A560EJ18</accession>
<name>A0A560EJ18_9PROT</name>
<gene>
    <name evidence="2" type="ORF">FBZ89_14221</name>
</gene>
<comment type="caution">
    <text evidence="2">The sequence shown here is derived from an EMBL/GenBank/DDBJ whole genome shotgun (WGS) entry which is preliminary data.</text>
</comment>